<accession>A0ABR4XPN4</accession>
<sequence>MHKIGQDHDKKVIKKPAFKSRFLFTDYLILVLLIRT</sequence>
<evidence type="ECO:0000313" key="2">
    <source>
        <dbReference type="Proteomes" id="UP000030023"/>
    </source>
</evidence>
<dbReference type="EMBL" id="AXCV01000395">
    <property type="protein sequence ID" value="KGO27565.1"/>
    <property type="molecule type" value="Genomic_DNA"/>
</dbReference>
<comment type="caution">
    <text evidence="1">The sequence shown here is derived from an EMBL/GenBank/DDBJ whole genome shotgun (WGS) entry which is preliminary data.</text>
</comment>
<name>A0ABR4XPN4_9LACO</name>
<protein>
    <submittedName>
        <fullName evidence="1">Uncharacterized protein</fullName>
    </submittedName>
</protein>
<keyword evidence="2" id="KW-1185">Reference proteome</keyword>
<evidence type="ECO:0000313" key="1">
    <source>
        <dbReference type="EMBL" id="KGO27565.1"/>
    </source>
</evidence>
<proteinExistence type="predicted"/>
<gene>
    <name evidence="1" type="ORF">Q757_07565</name>
</gene>
<organism evidence="1 2">
    <name type="scientific">Oenococcus alcoholitolerans</name>
    <dbReference type="NCBI Taxonomy" id="931074"/>
    <lineage>
        <taxon>Bacteria</taxon>
        <taxon>Bacillati</taxon>
        <taxon>Bacillota</taxon>
        <taxon>Bacilli</taxon>
        <taxon>Lactobacillales</taxon>
        <taxon>Lactobacillaceae</taxon>
        <taxon>Oenococcus</taxon>
    </lineage>
</organism>
<dbReference type="Proteomes" id="UP000030023">
    <property type="component" value="Unassembled WGS sequence"/>
</dbReference>
<reference evidence="1 2" key="1">
    <citation type="journal article" date="2014" name="Antonie Van Leeuwenhoek">
        <title>Oenococcus alcoholitolerans sp. nov., a lactic acid bacteria isolated from cachaca and ethanol fermentation processes.</title>
        <authorList>
            <person name="Badotti F."/>
            <person name="Moreira A.P."/>
            <person name="Tonon L.A."/>
            <person name="de Lucena B.T."/>
            <person name="Gomes Fde C."/>
            <person name="Kruger R."/>
            <person name="Thompson C.C."/>
            <person name="de Morais M.A.Jr."/>
            <person name="Rosa C.A."/>
            <person name="Thompson F.L."/>
        </authorList>
    </citation>
    <scope>NUCLEOTIDE SEQUENCE [LARGE SCALE GENOMIC DNA]</scope>
    <source>
        <strain evidence="1 2">UFRJ-M7.2.18</strain>
    </source>
</reference>